<dbReference type="SUPFAM" id="SSF52833">
    <property type="entry name" value="Thioredoxin-like"/>
    <property type="match status" value="1"/>
</dbReference>
<evidence type="ECO:0000313" key="2">
    <source>
        <dbReference type="EMBL" id="MBP1851880.1"/>
    </source>
</evidence>
<keyword evidence="1" id="KW-0732">Signal</keyword>
<dbReference type="Proteomes" id="UP000759443">
    <property type="component" value="Unassembled WGS sequence"/>
</dbReference>
<feature type="signal peptide" evidence="1">
    <location>
        <begin position="1"/>
        <end position="22"/>
    </location>
</feature>
<name>A0ABS4E1Q7_9HYPH</name>
<dbReference type="InterPro" id="IPR036249">
    <property type="entry name" value="Thioredoxin-like_sf"/>
</dbReference>
<feature type="chain" id="PRO_5046110663" description="DUF1223 domain-containing protein" evidence="1">
    <location>
        <begin position="23"/>
        <end position="250"/>
    </location>
</feature>
<accession>A0ABS4E1Q7</accession>
<evidence type="ECO:0000256" key="1">
    <source>
        <dbReference type="SAM" id="SignalP"/>
    </source>
</evidence>
<dbReference type="PANTHER" id="PTHR36057:SF1">
    <property type="entry name" value="LIPOPROTEIN LIPID ATTACHMENT SITE-LIKE PROTEIN, PUTATIVE (DUF1223)-RELATED"/>
    <property type="match status" value="1"/>
</dbReference>
<reference evidence="2 3" key="1">
    <citation type="submission" date="2021-03" db="EMBL/GenBank/DDBJ databases">
        <title>Genomic Encyclopedia of Type Strains, Phase IV (KMG-IV): sequencing the most valuable type-strain genomes for metagenomic binning, comparative biology and taxonomic classification.</title>
        <authorList>
            <person name="Goeker M."/>
        </authorList>
    </citation>
    <scope>NUCLEOTIDE SEQUENCE [LARGE SCALE GENOMIC DNA]</scope>
    <source>
        <strain evidence="2 3">DSM 21600</strain>
    </source>
</reference>
<dbReference type="EMBL" id="JAGGJU010000009">
    <property type="protein sequence ID" value="MBP1851880.1"/>
    <property type="molecule type" value="Genomic_DNA"/>
</dbReference>
<keyword evidence="3" id="KW-1185">Reference proteome</keyword>
<dbReference type="Pfam" id="PF06764">
    <property type="entry name" value="DUF1223"/>
    <property type="match status" value="1"/>
</dbReference>
<proteinExistence type="predicted"/>
<comment type="caution">
    <text evidence="2">The sequence shown here is derived from an EMBL/GenBank/DDBJ whole genome shotgun (WGS) entry which is preliminary data.</text>
</comment>
<protein>
    <recommendedName>
        <fullName evidence="4">DUF1223 domain-containing protein</fullName>
    </recommendedName>
</protein>
<evidence type="ECO:0000313" key="3">
    <source>
        <dbReference type="Proteomes" id="UP000759443"/>
    </source>
</evidence>
<organism evidence="2 3">
    <name type="scientific">Rhizobium halophytocola</name>
    <dbReference type="NCBI Taxonomy" id="735519"/>
    <lineage>
        <taxon>Bacteria</taxon>
        <taxon>Pseudomonadati</taxon>
        <taxon>Pseudomonadota</taxon>
        <taxon>Alphaproteobacteria</taxon>
        <taxon>Hyphomicrobiales</taxon>
        <taxon>Rhizobiaceae</taxon>
        <taxon>Rhizobium/Agrobacterium group</taxon>
        <taxon>Rhizobium</taxon>
    </lineage>
</organism>
<dbReference type="InterPro" id="IPR010634">
    <property type="entry name" value="DUF1223"/>
</dbReference>
<gene>
    <name evidence="2" type="ORF">J2Z17_003332</name>
</gene>
<dbReference type="RefSeq" id="WP_209946730.1">
    <property type="nucleotide sequence ID" value="NZ_JAGGJU010000009.1"/>
</dbReference>
<dbReference type="PANTHER" id="PTHR36057">
    <property type="match status" value="1"/>
</dbReference>
<evidence type="ECO:0008006" key="4">
    <source>
        <dbReference type="Google" id="ProtNLM"/>
    </source>
</evidence>
<sequence>MLARMVGWAIAFAIAGLPFAYAEDAAVEKPKGVIELFTSQGCASCPAADRAMGYLAAQKDVIALAYHVDYWNYRGWTDSMGSRENTARQYSYAQTFRRSGVYTPQAVLNGRDQLKGTDVVLLNNRLDRLNTAGQGLSVPVAARTKGDELVVDIGAGSGKADVLVVYFRHRKDEEIQKGHNRGLKVANWNSVTDVQTVGMWDGKPMKVVLPSKIMNRKGEDGCAILVQTTDPNGQPSAILGAAMVDTQHSS</sequence>